<proteinExistence type="predicted"/>
<comment type="subcellular location">
    <subcellularLocation>
        <location evidence="1">Nucleus</location>
    </subcellularLocation>
</comment>
<reference evidence="3" key="1">
    <citation type="submission" date="2022-07" db="EMBL/GenBank/DDBJ databases">
        <title>Phylogenomic reconstructions and comparative analyses of Kickxellomycotina fungi.</title>
        <authorList>
            <person name="Reynolds N.K."/>
            <person name="Stajich J.E."/>
            <person name="Barry K."/>
            <person name="Grigoriev I.V."/>
            <person name="Crous P."/>
            <person name="Smith M.E."/>
        </authorList>
    </citation>
    <scope>NUCLEOTIDE SEQUENCE</scope>
    <source>
        <strain evidence="3">RSA 861</strain>
    </source>
</reference>
<dbReference type="GO" id="GO:0003682">
    <property type="term" value="F:chromatin binding"/>
    <property type="evidence" value="ECO:0007669"/>
    <property type="project" value="TreeGrafter"/>
</dbReference>
<comment type="caution">
    <text evidence="3">The sequence shown here is derived from an EMBL/GenBank/DDBJ whole genome shotgun (WGS) entry which is preliminary data.</text>
</comment>
<sequence>MVQDPGYGDEIYTKWIPETRTTSESRSEAAPRLFCKYTDRIVAAGPETNAVPAPLALDAANCGEKQLLYTVPIPGEAAWVAKADATGQLPEGNTGPLPGEDEVNSVAGDGEAAQPLPKRLNIPAKTPPTAADRASAIVKIYDTDRCPLVAEAVEVVGVFEWFYPFEGHGDHQLPCIHAIYYKPVNSATLNSDASVSAAKSETDFDTCRQHAIDILARGLGGDTLAAEFFLLSTLASVNRVHNMAVGRFVLNLCNIPSQHDPTSGATAATPATINDHTVPSVSTPLRAFAAAVTATLPFTSYLPLDLDFLNRTAFVPHNESGSGDDGIGLTTGRLQLVTGTHLLVDETAMGNGQLRDRGIINIQALAQILTDLKIEYRYPYQAIEFETNLRAVILSDGKSFLPADCLVPLEAAAAEAMKQEGMPVAVGDDEERAEAVRRYVASCQAIEYTIPPHMAEKIQAAYVEERKESALHSGTKEPLVNQLDLSYKLTLAKLITLSYGLAELTDEVWARTCTLDDQRKERVAAFEKSRTKVE</sequence>
<dbReference type="PANTHER" id="PTHR13489:SF0">
    <property type="entry name" value="MINI-CHROMOSOME MAINTENANCE COMPLEX-BINDING PROTEIN"/>
    <property type="match status" value="1"/>
</dbReference>
<evidence type="ECO:0000256" key="2">
    <source>
        <dbReference type="ARBA" id="ARBA00023242"/>
    </source>
</evidence>
<keyword evidence="2" id="KW-0539">Nucleus</keyword>
<organism evidence="3 4">
    <name type="scientific">Tieghemiomyces parasiticus</name>
    <dbReference type="NCBI Taxonomy" id="78921"/>
    <lineage>
        <taxon>Eukaryota</taxon>
        <taxon>Fungi</taxon>
        <taxon>Fungi incertae sedis</taxon>
        <taxon>Zoopagomycota</taxon>
        <taxon>Kickxellomycotina</taxon>
        <taxon>Dimargaritomycetes</taxon>
        <taxon>Dimargaritales</taxon>
        <taxon>Dimargaritaceae</taxon>
        <taxon>Tieghemiomyces</taxon>
    </lineage>
</organism>
<protein>
    <recommendedName>
        <fullName evidence="5">Mini-chromosome maintenance complex-binding protein</fullName>
    </recommendedName>
</protein>
<keyword evidence="4" id="KW-1185">Reference proteome</keyword>
<evidence type="ECO:0008006" key="5">
    <source>
        <dbReference type="Google" id="ProtNLM"/>
    </source>
</evidence>
<dbReference type="Pfam" id="PF09739">
    <property type="entry name" value="MCM_bind"/>
    <property type="match status" value="2"/>
</dbReference>
<evidence type="ECO:0000313" key="4">
    <source>
        <dbReference type="Proteomes" id="UP001150569"/>
    </source>
</evidence>
<dbReference type="PANTHER" id="PTHR13489">
    <property type="entry name" value="MINI-CHROMOSOME MAINTENANCE COMPLEX-BINDING PROTEIN"/>
    <property type="match status" value="1"/>
</dbReference>
<dbReference type="Proteomes" id="UP001150569">
    <property type="component" value="Unassembled WGS sequence"/>
</dbReference>
<dbReference type="GO" id="GO:0006261">
    <property type="term" value="P:DNA-templated DNA replication"/>
    <property type="evidence" value="ECO:0007669"/>
    <property type="project" value="TreeGrafter"/>
</dbReference>
<dbReference type="GO" id="GO:0005634">
    <property type="term" value="C:nucleus"/>
    <property type="evidence" value="ECO:0007669"/>
    <property type="project" value="UniProtKB-SubCell"/>
</dbReference>
<accession>A0A9W7ZT88</accession>
<dbReference type="OrthoDB" id="329666at2759"/>
<dbReference type="InterPro" id="IPR019140">
    <property type="entry name" value="MCM_complex-bd"/>
</dbReference>
<dbReference type="AlphaFoldDB" id="A0A9W7ZT88"/>
<name>A0A9W7ZT88_9FUNG</name>
<gene>
    <name evidence="3" type="ORF">IWQ60_008204</name>
</gene>
<dbReference type="EMBL" id="JANBPT010000596">
    <property type="protein sequence ID" value="KAJ1916135.1"/>
    <property type="molecule type" value="Genomic_DNA"/>
</dbReference>
<evidence type="ECO:0000256" key="1">
    <source>
        <dbReference type="ARBA" id="ARBA00004123"/>
    </source>
</evidence>
<evidence type="ECO:0000313" key="3">
    <source>
        <dbReference type="EMBL" id="KAJ1916135.1"/>
    </source>
</evidence>